<evidence type="ECO:0000256" key="1">
    <source>
        <dbReference type="SAM" id="MobiDB-lite"/>
    </source>
</evidence>
<accession>A0A0J1BGD3</accession>
<protein>
    <submittedName>
        <fullName evidence="2">Uncharacterized protein</fullName>
    </submittedName>
</protein>
<feature type="region of interest" description="Disordered" evidence="1">
    <location>
        <begin position="18"/>
        <end position="63"/>
    </location>
</feature>
<organism evidence="2 3">
    <name type="scientific">Rhodopirellula islandica</name>
    <dbReference type="NCBI Taxonomy" id="595434"/>
    <lineage>
        <taxon>Bacteria</taxon>
        <taxon>Pseudomonadati</taxon>
        <taxon>Planctomycetota</taxon>
        <taxon>Planctomycetia</taxon>
        <taxon>Pirellulales</taxon>
        <taxon>Pirellulaceae</taxon>
        <taxon>Rhodopirellula</taxon>
    </lineage>
</organism>
<sequence length="63" mass="7121">MPHRFRRDRRGLGKIAERCSPLLEASKDRSDKASPQNVAQRLPKCKPGPTSLTRVGTHLEQLE</sequence>
<gene>
    <name evidence="2" type="ORF">RISK_002237</name>
</gene>
<keyword evidence="3" id="KW-1185">Reference proteome</keyword>
<dbReference type="AlphaFoldDB" id="A0A0J1BGD3"/>
<reference evidence="2" key="1">
    <citation type="submission" date="2015-05" db="EMBL/GenBank/DDBJ databases">
        <title>Permanent draft genome of Rhodopirellula islandicus K833.</title>
        <authorList>
            <person name="Kizina J."/>
            <person name="Richter M."/>
            <person name="Glockner F.O."/>
            <person name="Harder J."/>
        </authorList>
    </citation>
    <scope>NUCLEOTIDE SEQUENCE [LARGE SCALE GENOMIC DNA]</scope>
    <source>
        <strain evidence="2">K833</strain>
    </source>
</reference>
<proteinExistence type="predicted"/>
<evidence type="ECO:0000313" key="3">
    <source>
        <dbReference type="Proteomes" id="UP000036367"/>
    </source>
</evidence>
<dbReference type="EMBL" id="LECT01000017">
    <property type="protein sequence ID" value="KLU05605.1"/>
    <property type="molecule type" value="Genomic_DNA"/>
</dbReference>
<dbReference type="PATRIC" id="fig|595434.4.peg.2136"/>
<name>A0A0J1BGD3_RHOIS</name>
<comment type="caution">
    <text evidence="2">The sequence shown here is derived from an EMBL/GenBank/DDBJ whole genome shotgun (WGS) entry which is preliminary data.</text>
</comment>
<dbReference type="Proteomes" id="UP000036367">
    <property type="component" value="Unassembled WGS sequence"/>
</dbReference>
<evidence type="ECO:0000313" key="2">
    <source>
        <dbReference type="EMBL" id="KLU05605.1"/>
    </source>
</evidence>